<dbReference type="InterPro" id="IPR044065">
    <property type="entry name" value="ACP_MB"/>
</dbReference>
<dbReference type="SMART" id="SM00116">
    <property type="entry name" value="CBS"/>
    <property type="match status" value="2"/>
</dbReference>
<evidence type="ECO:0000256" key="1">
    <source>
        <dbReference type="ARBA" id="ARBA00022737"/>
    </source>
</evidence>
<feature type="binding site" evidence="3">
    <location>
        <position position="161"/>
    </location>
    <ligand>
        <name>Zn(2+)</name>
        <dbReference type="ChEBI" id="CHEBI:29105"/>
    </ligand>
</feature>
<feature type="domain" description="CBS" evidence="4">
    <location>
        <begin position="78"/>
        <end position="133"/>
    </location>
</feature>
<feature type="domain" description="ACP-type MB" evidence="5">
    <location>
        <begin position="153"/>
        <end position="187"/>
    </location>
</feature>
<dbReference type="KEGG" id="meme:HYG87_05280"/>
<feature type="binding site" evidence="3">
    <location>
        <position position="158"/>
    </location>
    <ligand>
        <name>Fe cation</name>
        <dbReference type="ChEBI" id="CHEBI:24875"/>
    </ligand>
</feature>
<feature type="binding site" evidence="3">
    <location>
        <position position="158"/>
    </location>
    <ligand>
        <name>Zn(2+)</name>
        <dbReference type="ChEBI" id="CHEBI:29105"/>
    </ligand>
</feature>
<evidence type="ECO:0000259" key="5">
    <source>
        <dbReference type="PROSITE" id="PS51901"/>
    </source>
</evidence>
<keyword evidence="2" id="KW-0129">CBS domain</keyword>
<evidence type="ECO:0000259" key="4">
    <source>
        <dbReference type="PROSITE" id="PS51371"/>
    </source>
</evidence>
<dbReference type="OrthoDB" id="43333at2157"/>
<dbReference type="PANTHER" id="PTHR48108">
    <property type="entry name" value="CBS DOMAIN-CONTAINING PROTEIN CBSX2, CHLOROPLASTIC"/>
    <property type="match status" value="1"/>
</dbReference>
<keyword evidence="1" id="KW-0677">Repeat</keyword>
<evidence type="ECO:0000256" key="3">
    <source>
        <dbReference type="PROSITE-ProRule" id="PRU01249"/>
    </source>
</evidence>
<dbReference type="PROSITE" id="PS51371">
    <property type="entry name" value="CBS"/>
    <property type="match status" value="2"/>
</dbReference>
<keyword evidence="7" id="KW-1185">Reference proteome</keyword>
<dbReference type="InterPro" id="IPR000644">
    <property type="entry name" value="CBS_dom"/>
</dbReference>
<evidence type="ECO:0000313" key="7">
    <source>
        <dbReference type="Proteomes" id="UP000681041"/>
    </source>
</evidence>
<dbReference type="GO" id="GO:0046872">
    <property type="term" value="F:metal ion binding"/>
    <property type="evidence" value="ECO:0007669"/>
    <property type="project" value="UniProtKB-KW"/>
</dbReference>
<dbReference type="Gene3D" id="3.10.580.10">
    <property type="entry name" value="CBS-domain"/>
    <property type="match status" value="1"/>
</dbReference>
<accession>A0A8T8KCY3</accession>
<name>A0A8T8KCY3_9EURY</name>
<dbReference type="InterPro" id="IPR051462">
    <property type="entry name" value="CBS_domain-containing"/>
</dbReference>
<feature type="binding site" evidence="3">
    <location>
        <position position="180"/>
    </location>
    <ligand>
        <name>Fe cation</name>
        <dbReference type="ChEBI" id="CHEBI:24875"/>
    </ligand>
</feature>
<feature type="binding site" evidence="3">
    <location>
        <position position="180"/>
    </location>
    <ligand>
        <name>Zn(2+)</name>
        <dbReference type="ChEBI" id="CHEBI:29105"/>
    </ligand>
</feature>
<proteinExistence type="predicted"/>
<dbReference type="PANTHER" id="PTHR48108:SF26">
    <property type="entry name" value="CBS DOMAIN-CONTAINING PROTEIN DDB_G0289609"/>
    <property type="match status" value="1"/>
</dbReference>
<dbReference type="PROSITE" id="PS51901">
    <property type="entry name" value="ACP_MB"/>
    <property type="match status" value="1"/>
</dbReference>
<dbReference type="InterPro" id="IPR046342">
    <property type="entry name" value="CBS_dom_sf"/>
</dbReference>
<gene>
    <name evidence="6" type="ORF">HYG87_05280</name>
</gene>
<sequence>MEMETKVTVHDAMTSNVVTVDHKLSIADAALLMTRMKVGSLIVKTKAGPEGVITESDIIRKVVSKNIAASDITIGQVMTKNLINIDPGSELNEAARLMAKNNIRRLPVVKDGSLVGILTSSDVMAVSPELTEILVVNARIQENQVGFPTDERPFPGACELCGNFMEYLDEIDGKFVCEECKEDLEGD</sequence>
<dbReference type="SUPFAM" id="SSF54631">
    <property type="entry name" value="CBS-domain pair"/>
    <property type="match status" value="1"/>
</dbReference>
<dbReference type="AlphaFoldDB" id="A0A8T8KCY3"/>
<feature type="domain" description="CBS" evidence="4">
    <location>
        <begin position="13"/>
        <end position="70"/>
    </location>
</feature>
<evidence type="ECO:0000313" key="6">
    <source>
        <dbReference type="EMBL" id="QUH23221.1"/>
    </source>
</evidence>
<dbReference type="GeneID" id="64820155"/>
<organism evidence="6 7">
    <name type="scientific">Methanobacterium alkalithermotolerans</name>
    <dbReference type="NCBI Taxonomy" id="2731220"/>
    <lineage>
        <taxon>Archaea</taxon>
        <taxon>Methanobacteriati</taxon>
        <taxon>Methanobacteriota</taxon>
        <taxon>Methanomada group</taxon>
        <taxon>Methanobacteria</taxon>
        <taxon>Methanobacteriales</taxon>
        <taxon>Methanobacteriaceae</taxon>
        <taxon>Methanobacterium</taxon>
    </lineage>
</organism>
<feature type="binding site" evidence="3">
    <location>
        <position position="177"/>
    </location>
    <ligand>
        <name>Fe cation</name>
        <dbReference type="ChEBI" id="CHEBI:24875"/>
    </ligand>
</feature>
<feature type="binding site" evidence="3">
    <location>
        <position position="161"/>
    </location>
    <ligand>
        <name>Fe cation</name>
        <dbReference type="ChEBI" id="CHEBI:24875"/>
    </ligand>
</feature>
<keyword evidence="3" id="KW-0479">Metal-binding</keyword>
<dbReference type="RefSeq" id="WP_211532177.1">
    <property type="nucleotide sequence ID" value="NZ_CP058560.1"/>
</dbReference>
<dbReference type="Proteomes" id="UP000681041">
    <property type="component" value="Chromosome"/>
</dbReference>
<keyword evidence="3" id="KW-0862">Zinc</keyword>
<feature type="binding site" evidence="3">
    <location>
        <position position="177"/>
    </location>
    <ligand>
        <name>Zn(2+)</name>
        <dbReference type="ChEBI" id="CHEBI:29105"/>
    </ligand>
</feature>
<dbReference type="Pfam" id="PF00571">
    <property type="entry name" value="CBS"/>
    <property type="match status" value="2"/>
</dbReference>
<keyword evidence="3" id="KW-0408">Iron</keyword>
<evidence type="ECO:0000256" key="2">
    <source>
        <dbReference type="PROSITE-ProRule" id="PRU00703"/>
    </source>
</evidence>
<dbReference type="EMBL" id="CP058560">
    <property type="protein sequence ID" value="QUH23221.1"/>
    <property type="molecule type" value="Genomic_DNA"/>
</dbReference>
<reference evidence="6" key="1">
    <citation type="submission" date="2020-07" db="EMBL/GenBank/DDBJ databases">
        <title>Methanobacterium. sp. MethCan genome.</title>
        <authorList>
            <person name="Postec A."/>
            <person name="Quemeneur M."/>
        </authorList>
    </citation>
    <scope>NUCLEOTIDE SEQUENCE</scope>
    <source>
        <strain evidence="6">MethCAN</strain>
    </source>
</reference>
<protein>
    <submittedName>
        <fullName evidence="6">CBS domain-containing protein</fullName>
    </submittedName>
</protein>